<dbReference type="PANTHER" id="PTHR10443:SF12">
    <property type="entry name" value="DIPEPTIDASE"/>
    <property type="match status" value="1"/>
</dbReference>
<sequence length="395" mass="42676">MTDLLARARALLADHPVVDGHNDLPWALREQVRYDLDRRDIAGDQSAHLHTDIPRLRAGGVGAQFWSVYVPSSLEGGAALTATMEQIDAVRLLAARYPADLRLAYSAADMEAAREEGRIASLMGAEGGHSIDNSLGALRGLYELGVRYMTLTHNDNNDWADSATDEPRHGGLTAFGEEVVREMNRLGMLVDLSHVAPSTMRDALRVSEAPVIFSHSSSRAVCDHPRNIPDDVLALLPENGGVAMATFVPKFVLPEAIAWTREADANMRAHGLHPLDLSEEGKAVQRAFEAANPRPVATVSAIADHLDHMREVAGITHIGIGGDYDGTAFTPTGLEDVTGYPNLIAELLLRNWSDSDIHHLTWRNAVRVLGAAERVATDISGRRGPSLAVLPSTVA</sequence>
<keyword evidence="2" id="KW-1185">Reference proteome</keyword>
<evidence type="ECO:0008006" key="3">
    <source>
        <dbReference type="Google" id="ProtNLM"/>
    </source>
</evidence>
<accession>A0A7K0CRG2</accession>
<dbReference type="CDD" id="cd01301">
    <property type="entry name" value="rDP_like"/>
    <property type="match status" value="1"/>
</dbReference>
<dbReference type="GO" id="GO:0006508">
    <property type="term" value="P:proteolysis"/>
    <property type="evidence" value="ECO:0007669"/>
    <property type="project" value="InterPro"/>
</dbReference>
<dbReference type="AlphaFoldDB" id="A0A7K0CRG2"/>
<proteinExistence type="predicted"/>
<dbReference type="InterPro" id="IPR008257">
    <property type="entry name" value="Pept_M19"/>
</dbReference>
<dbReference type="RefSeq" id="WP_323378795.1">
    <property type="nucleotide sequence ID" value="NZ_WEGJ01000044.1"/>
</dbReference>
<dbReference type="GO" id="GO:0070573">
    <property type="term" value="F:metallodipeptidase activity"/>
    <property type="evidence" value="ECO:0007669"/>
    <property type="project" value="InterPro"/>
</dbReference>
<dbReference type="Proteomes" id="UP000466345">
    <property type="component" value="Unassembled WGS sequence"/>
</dbReference>
<dbReference type="SUPFAM" id="SSF51556">
    <property type="entry name" value="Metallo-dependent hydrolases"/>
    <property type="match status" value="1"/>
</dbReference>
<dbReference type="Pfam" id="PF01244">
    <property type="entry name" value="Peptidase_M19"/>
    <property type="match status" value="1"/>
</dbReference>
<protein>
    <recommendedName>
        <fullName evidence="3">Membrane dipeptidase</fullName>
    </recommendedName>
</protein>
<gene>
    <name evidence="1" type="ORF">SRB5_62770</name>
</gene>
<dbReference type="InterPro" id="IPR032466">
    <property type="entry name" value="Metal_Hydrolase"/>
</dbReference>
<evidence type="ECO:0000313" key="1">
    <source>
        <dbReference type="EMBL" id="MQY16085.1"/>
    </source>
</evidence>
<dbReference type="PANTHER" id="PTHR10443">
    <property type="entry name" value="MICROSOMAL DIPEPTIDASE"/>
    <property type="match status" value="1"/>
</dbReference>
<dbReference type="Gene3D" id="3.20.20.140">
    <property type="entry name" value="Metal-dependent hydrolases"/>
    <property type="match status" value="1"/>
</dbReference>
<evidence type="ECO:0000313" key="2">
    <source>
        <dbReference type="Proteomes" id="UP000466345"/>
    </source>
</evidence>
<dbReference type="EMBL" id="WEGJ01000044">
    <property type="protein sequence ID" value="MQY16085.1"/>
    <property type="molecule type" value="Genomic_DNA"/>
</dbReference>
<dbReference type="PROSITE" id="PS51365">
    <property type="entry name" value="RENAL_DIPEPTIDASE_2"/>
    <property type="match status" value="1"/>
</dbReference>
<name>A0A7K0CRG2_9ACTN</name>
<organism evidence="1 2">
    <name type="scientific">Streptomyces smaragdinus</name>
    <dbReference type="NCBI Taxonomy" id="2585196"/>
    <lineage>
        <taxon>Bacteria</taxon>
        <taxon>Bacillati</taxon>
        <taxon>Actinomycetota</taxon>
        <taxon>Actinomycetes</taxon>
        <taxon>Kitasatosporales</taxon>
        <taxon>Streptomycetaceae</taxon>
        <taxon>Streptomyces</taxon>
    </lineage>
</organism>
<reference evidence="1 2" key="1">
    <citation type="submission" date="2019-10" db="EMBL/GenBank/DDBJ databases">
        <title>Streptomyces smaragdinus sp. nov. and Streptomyces fabii sp. nov., isolated from the gut of fungus growing-termite Macrotermes natalensis.</title>
        <authorList>
            <person name="Schwitalla J."/>
            <person name="Benndorf R."/>
            <person name="Martin K."/>
            <person name="De Beer W."/>
            <person name="Kaster A.-K."/>
            <person name="Vollmers J."/>
            <person name="Poulsen M."/>
            <person name="Beemelmanns C."/>
        </authorList>
    </citation>
    <scope>NUCLEOTIDE SEQUENCE [LARGE SCALE GENOMIC DNA]</scope>
    <source>
        <strain evidence="1 2">RB5</strain>
    </source>
</reference>
<comment type="caution">
    <text evidence="1">The sequence shown here is derived from an EMBL/GenBank/DDBJ whole genome shotgun (WGS) entry which is preliminary data.</text>
</comment>